<feature type="transmembrane region" description="Helical" evidence="1">
    <location>
        <begin position="142"/>
        <end position="159"/>
    </location>
</feature>
<keyword evidence="1" id="KW-0472">Membrane</keyword>
<evidence type="ECO:0000256" key="1">
    <source>
        <dbReference type="SAM" id="Phobius"/>
    </source>
</evidence>
<feature type="transmembrane region" description="Helical" evidence="1">
    <location>
        <begin position="12"/>
        <end position="30"/>
    </location>
</feature>
<reference evidence="3" key="1">
    <citation type="submission" date="2025-08" db="UniProtKB">
        <authorList>
            <consortium name="RefSeq"/>
        </authorList>
    </citation>
    <scope>IDENTIFICATION</scope>
    <source>
        <tissue evidence="3">Muscle</tissue>
    </source>
</reference>
<accession>A0ABM1BT12</accession>
<dbReference type="PANTHER" id="PTHR31061:SF24">
    <property type="entry name" value="LD22376P"/>
    <property type="match status" value="1"/>
</dbReference>
<dbReference type="GeneID" id="106472013"/>
<keyword evidence="1" id="KW-1133">Transmembrane helix</keyword>
<feature type="transmembrane region" description="Helical" evidence="1">
    <location>
        <begin position="50"/>
        <end position="69"/>
    </location>
</feature>
<keyword evidence="1" id="KW-0812">Transmembrane</keyword>
<sequence length="327" mass="37893">MSPPQKQRLRSLDTVRGVAIVIMIFVNYKGGRYYFFHHARWNGLTIADVVFPWFMWIMGTSMALSMRSLLRKSVPRRRIFMNILKRSCILFALGIILNTYGGMLWKIKMLVFRLTSLLRYPNIVLQEKWAPVRDILLYWGEWLWMFVILLIHILLTFLLEVPGCPRGYLGPGGLHNGGKYFNCTGGAAGYIDRVVLGESHMYQHPTAKGLIAITLSKGSKNDGWIPVNKNLWSISYIFATGAMAFLLLSICYFVIDVKRWWTGAPFYFSGMNSILLYVGHSLTGDLFPWSWQVGQTHWEHLLVDLWGVTLWVIISIWLYYQRFFLTV</sequence>
<dbReference type="RefSeq" id="XP_013788097.1">
    <property type="nucleotide sequence ID" value="XM_013932643.2"/>
</dbReference>
<feature type="transmembrane region" description="Helical" evidence="1">
    <location>
        <begin position="301"/>
        <end position="320"/>
    </location>
</feature>
<proteinExistence type="predicted"/>
<feature type="transmembrane region" description="Helical" evidence="1">
    <location>
        <begin position="234"/>
        <end position="255"/>
    </location>
</feature>
<name>A0ABM1BT12_LIMPO</name>
<dbReference type="Proteomes" id="UP000694941">
    <property type="component" value="Unplaced"/>
</dbReference>
<gene>
    <name evidence="3" type="primary">LOC106472013</name>
</gene>
<feature type="transmembrane region" description="Helical" evidence="1">
    <location>
        <begin position="89"/>
        <end position="107"/>
    </location>
</feature>
<keyword evidence="2" id="KW-1185">Reference proteome</keyword>
<feature type="transmembrane region" description="Helical" evidence="1">
    <location>
        <begin position="267"/>
        <end position="289"/>
    </location>
</feature>
<evidence type="ECO:0000313" key="2">
    <source>
        <dbReference type="Proteomes" id="UP000694941"/>
    </source>
</evidence>
<evidence type="ECO:0000313" key="3">
    <source>
        <dbReference type="RefSeq" id="XP_013788097.1"/>
    </source>
</evidence>
<dbReference type="PANTHER" id="PTHR31061">
    <property type="entry name" value="LD22376P"/>
    <property type="match status" value="1"/>
</dbReference>
<protein>
    <submittedName>
        <fullName evidence="3">Heparan-alpha-glucosaminide N-acetyltransferase-like</fullName>
    </submittedName>
</protein>
<organism evidence="2 3">
    <name type="scientific">Limulus polyphemus</name>
    <name type="common">Atlantic horseshoe crab</name>
    <dbReference type="NCBI Taxonomy" id="6850"/>
    <lineage>
        <taxon>Eukaryota</taxon>
        <taxon>Metazoa</taxon>
        <taxon>Ecdysozoa</taxon>
        <taxon>Arthropoda</taxon>
        <taxon>Chelicerata</taxon>
        <taxon>Merostomata</taxon>
        <taxon>Xiphosura</taxon>
        <taxon>Limulidae</taxon>
        <taxon>Limulus</taxon>
    </lineage>
</organism>